<organism evidence="1 2">
    <name type="scientific">Artomyces pyxidatus</name>
    <dbReference type="NCBI Taxonomy" id="48021"/>
    <lineage>
        <taxon>Eukaryota</taxon>
        <taxon>Fungi</taxon>
        <taxon>Dikarya</taxon>
        <taxon>Basidiomycota</taxon>
        <taxon>Agaricomycotina</taxon>
        <taxon>Agaricomycetes</taxon>
        <taxon>Russulales</taxon>
        <taxon>Auriscalpiaceae</taxon>
        <taxon>Artomyces</taxon>
    </lineage>
</organism>
<comment type="caution">
    <text evidence="1">The sequence shown here is derived from an EMBL/GenBank/DDBJ whole genome shotgun (WGS) entry which is preliminary data.</text>
</comment>
<reference evidence="1" key="2">
    <citation type="journal article" date="2022" name="New Phytol.">
        <title>Evolutionary transition to the ectomycorrhizal habit in the genomes of a hyperdiverse lineage of mushroom-forming fungi.</title>
        <authorList>
            <person name="Looney B."/>
            <person name="Miyauchi S."/>
            <person name="Morin E."/>
            <person name="Drula E."/>
            <person name="Courty P.E."/>
            <person name="Kohler A."/>
            <person name="Kuo A."/>
            <person name="LaButti K."/>
            <person name="Pangilinan J."/>
            <person name="Lipzen A."/>
            <person name="Riley R."/>
            <person name="Andreopoulos W."/>
            <person name="He G."/>
            <person name="Johnson J."/>
            <person name="Nolan M."/>
            <person name="Tritt A."/>
            <person name="Barry K.W."/>
            <person name="Grigoriev I.V."/>
            <person name="Nagy L.G."/>
            <person name="Hibbett D."/>
            <person name="Henrissat B."/>
            <person name="Matheny P.B."/>
            <person name="Labbe J."/>
            <person name="Martin F.M."/>
        </authorList>
    </citation>
    <scope>NUCLEOTIDE SEQUENCE</scope>
    <source>
        <strain evidence="1">HHB10654</strain>
    </source>
</reference>
<reference evidence="1" key="1">
    <citation type="submission" date="2021-03" db="EMBL/GenBank/DDBJ databases">
        <authorList>
            <consortium name="DOE Joint Genome Institute"/>
            <person name="Ahrendt S."/>
            <person name="Looney B.P."/>
            <person name="Miyauchi S."/>
            <person name="Morin E."/>
            <person name="Drula E."/>
            <person name="Courty P.E."/>
            <person name="Chicoki N."/>
            <person name="Fauchery L."/>
            <person name="Kohler A."/>
            <person name="Kuo A."/>
            <person name="Labutti K."/>
            <person name="Pangilinan J."/>
            <person name="Lipzen A."/>
            <person name="Riley R."/>
            <person name="Andreopoulos W."/>
            <person name="He G."/>
            <person name="Johnson J."/>
            <person name="Barry K.W."/>
            <person name="Grigoriev I.V."/>
            <person name="Nagy L."/>
            <person name="Hibbett D."/>
            <person name="Henrissat B."/>
            <person name="Matheny P.B."/>
            <person name="Labbe J."/>
            <person name="Martin F."/>
        </authorList>
    </citation>
    <scope>NUCLEOTIDE SEQUENCE</scope>
    <source>
        <strain evidence="1">HHB10654</strain>
    </source>
</reference>
<evidence type="ECO:0000313" key="1">
    <source>
        <dbReference type="EMBL" id="KAI0065301.1"/>
    </source>
</evidence>
<accession>A0ACB8TB75</accession>
<gene>
    <name evidence="1" type="ORF">BV25DRAFT_1822458</name>
</gene>
<protein>
    <submittedName>
        <fullName evidence="1">Uncharacterized protein</fullName>
    </submittedName>
</protein>
<dbReference type="EMBL" id="MU277196">
    <property type="protein sequence ID" value="KAI0065301.1"/>
    <property type="molecule type" value="Genomic_DNA"/>
</dbReference>
<keyword evidence="2" id="KW-1185">Reference proteome</keyword>
<sequence>MVEHSCFGFMNWAITEPSAPWIPLEDGVEREIKRAIARDFCYDFVVGEPLKTDHFPAYTFNAPNPVDCARSTPPTPIAWEQHSPSTSASLPSPAESAAVLEAVSHTIFLIDDTITVLPIGSLLRYLPPGHHRNHPLLSPRWIFLASFKNLVPHFIIPCSVLAIRADSLSSAPTSSGLPVWNPVTQCSLCLRRQSHVFSLSLRRNV</sequence>
<proteinExistence type="predicted"/>
<name>A0ACB8TB75_9AGAM</name>
<dbReference type="Proteomes" id="UP000814140">
    <property type="component" value="Unassembled WGS sequence"/>
</dbReference>
<evidence type="ECO:0000313" key="2">
    <source>
        <dbReference type="Proteomes" id="UP000814140"/>
    </source>
</evidence>